<organism evidence="2 3">
    <name type="scientific">Phytophthora rubi</name>
    <dbReference type="NCBI Taxonomy" id="129364"/>
    <lineage>
        <taxon>Eukaryota</taxon>
        <taxon>Sar</taxon>
        <taxon>Stramenopiles</taxon>
        <taxon>Oomycota</taxon>
        <taxon>Peronosporomycetes</taxon>
        <taxon>Peronosporales</taxon>
        <taxon>Peronosporaceae</taxon>
        <taxon>Phytophthora</taxon>
    </lineage>
</organism>
<dbReference type="AlphaFoldDB" id="A0A6A4G0W1"/>
<evidence type="ECO:0000313" key="3">
    <source>
        <dbReference type="Proteomes" id="UP000434957"/>
    </source>
</evidence>
<evidence type="ECO:0000256" key="1">
    <source>
        <dbReference type="SAM" id="MobiDB-lite"/>
    </source>
</evidence>
<accession>A0A6A4G0W1</accession>
<name>A0A6A4G0W1_9STRA</name>
<feature type="region of interest" description="Disordered" evidence="1">
    <location>
        <begin position="94"/>
        <end position="115"/>
    </location>
</feature>
<proteinExistence type="predicted"/>
<comment type="caution">
    <text evidence="2">The sequence shown here is derived from an EMBL/GenBank/DDBJ whole genome shotgun (WGS) entry which is preliminary data.</text>
</comment>
<dbReference type="EMBL" id="QXFT01000065">
    <property type="protein sequence ID" value="KAE9356791.1"/>
    <property type="molecule type" value="Genomic_DNA"/>
</dbReference>
<evidence type="ECO:0000313" key="2">
    <source>
        <dbReference type="EMBL" id="KAE9356791.1"/>
    </source>
</evidence>
<keyword evidence="3" id="KW-1185">Reference proteome</keyword>
<gene>
    <name evidence="2" type="ORF">PR003_g2150</name>
</gene>
<reference evidence="2 3" key="1">
    <citation type="submission" date="2018-08" db="EMBL/GenBank/DDBJ databases">
        <title>Genomic investigation of the strawberry pathogen Phytophthora fragariae indicates pathogenicity is determined by transcriptional variation in three key races.</title>
        <authorList>
            <person name="Adams T.M."/>
            <person name="Armitage A.D."/>
            <person name="Sobczyk M.K."/>
            <person name="Bates H.J."/>
            <person name="Dunwell J.M."/>
            <person name="Nellist C.F."/>
            <person name="Harrison R.J."/>
        </authorList>
    </citation>
    <scope>NUCLEOTIDE SEQUENCE [LARGE SCALE GENOMIC DNA]</scope>
    <source>
        <strain evidence="2 3">SCRP333</strain>
    </source>
</reference>
<protein>
    <submittedName>
        <fullName evidence="2">Uncharacterized protein</fullName>
    </submittedName>
</protein>
<dbReference type="Proteomes" id="UP000434957">
    <property type="component" value="Unassembled WGS sequence"/>
</dbReference>
<sequence length="115" mass="12643">MAVSQPVCDFIQAPKLEGWSKAAIVKCGESLAKALASVKESFDPKLLEVVGLYEPQTTVEEVTEDQLVKLITELTNNAMNELIPDLDGVFRKKSQDGLEGGRHRRPGPEVLPRLL</sequence>